<reference evidence="10" key="1">
    <citation type="submission" date="2016-10" db="EMBL/GenBank/DDBJ databases">
        <authorList>
            <person name="Varghese N."/>
            <person name="Submissions S."/>
        </authorList>
    </citation>
    <scope>NUCLEOTIDE SEQUENCE [LARGE SCALE GENOMIC DNA]</scope>
    <source>
        <strain evidence="10">DSM 21743</strain>
    </source>
</reference>
<dbReference type="PANTHER" id="PTHR43744">
    <property type="entry name" value="ABC TRANSPORTER PERMEASE PROTEIN MG189-RELATED-RELATED"/>
    <property type="match status" value="1"/>
</dbReference>
<proteinExistence type="inferred from homology"/>
<evidence type="ECO:0000256" key="2">
    <source>
        <dbReference type="ARBA" id="ARBA00022448"/>
    </source>
</evidence>
<evidence type="ECO:0000256" key="3">
    <source>
        <dbReference type="ARBA" id="ARBA00022475"/>
    </source>
</evidence>
<dbReference type="GO" id="GO:0005886">
    <property type="term" value="C:plasma membrane"/>
    <property type="evidence" value="ECO:0007669"/>
    <property type="project" value="UniProtKB-SubCell"/>
</dbReference>
<evidence type="ECO:0000313" key="9">
    <source>
        <dbReference type="EMBL" id="SDU81064.1"/>
    </source>
</evidence>
<dbReference type="CDD" id="cd06261">
    <property type="entry name" value="TM_PBP2"/>
    <property type="match status" value="1"/>
</dbReference>
<keyword evidence="5 7" id="KW-1133">Transmembrane helix</keyword>
<sequence length="269" mass="29350">MTRRSETVINYTILLFFTVLVLLPILWTVLAALSPNLDGTPSTTLQWSNFASAWTRGDLGHALVSSLVITAGAVLVQVLLALGSGYAFGVLDVVGSRVLFPLVLLGLMLSTEALIIPLYFQFRELGLINSWLGLIAIHVGMGVPFGAFWMRATFRAVPASLVESARLDGAGSWRVLWRILVPVSRPAILTLVLLNAMWTWNDYFVALIMISDPGKQPVTLALGAFQGRFTTEFNAMAAAAIIICLPVLILYAFFQRQFIHGVLTGALKE</sequence>
<feature type="transmembrane region" description="Helical" evidence="7">
    <location>
        <begin position="132"/>
        <end position="154"/>
    </location>
</feature>
<dbReference type="Pfam" id="PF00528">
    <property type="entry name" value="BPD_transp_1"/>
    <property type="match status" value="1"/>
</dbReference>
<dbReference type="Proteomes" id="UP000198825">
    <property type="component" value="Chromosome I"/>
</dbReference>
<evidence type="ECO:0000256" key="7">
    <source>
        <dbReference type="RuleBase" id="RU363032"/>
    </source>
</evidence>
<dbReference type="RefSeq" id="WP_157719714.1">
    <property type="nucleotide sequence ID" value="NZ_LT629799.1"/>
</dbReference>
<dbReference type="InterPro" id="IPR000515">
    <property type="entry name" value="MetI-like"/>
</dbReference>
<keyword evidence="2 7" id="KW-0813">Transport</keyword>
<accession>A0A1H2LJU3</accession>
<feature type="transmembrane region" description="Helical" evidence="7">
    <location>
        <begin position="235"/>
        <end position="254"/>
    </location>
</feature>
<dbReference type="SUPFAM" id="SSF161098">
    <property type="entry name" value="MetI-like"/>
    <property type="match status" value="1"/>
</dbReference>
<name>A0A1H2LJU3_9ACTN</name>
<evidence type="ECO:0000313" key="10">
    <source>
        <dbReference type="Proteomes" id="UP000198825"/>
    </source>
</evidence>
<gene>
    <name evidence="9" type="ORF">SAMN04488544_0316</name>
</gene>
<evidence type="ECO:0000256" key="4">
    <source>
        <dbReference type="ARBA" id="ARBA00022692"/>
    </source>
</evidence>
<feature type="domain" description="ABC transmembrane type-1" evidence="8">
    <location>
        <begin position="63"/>
        <end position="254"/>
    </location>
</feature>
<evidence type="ECO:0000259" key="8">
    <source>
        <dbReference type="PROSITE" id="PS50928"/>
    </source>
</evidence>
<protein>
    <submittedName>
        <fullName evidence="9">Raffinose/stachyose/melibiose transport system permease protein</fullName>
    </submittedName>
</protein>
<dbReference type="PROSITE" id="PS50928">
    <property type="entry name" value="ABC_TM1"/>
    <property type="match status" value="1"/>
</dbReference>
<feature type="transmembrane region" description="Helical" evidence="7">
    <location>
        <begin position="98"/>
        <end position="120"/>
    </location>
</feature>
<dbReference type="STRING" id="546874.SAMN04488544_0316"/>
<feature type="transmembrane region" description="Helical" evidence="7">
    <location>
        <begin position="62"/>
        <end position="91"/>
    </location>
</feature>
<keyword evidence="6 7" id="KW-0472">Membrane</keyword>
<dbReference type="GO" id="GO:0055085">
    <property type="term" value="P:transmembrane transport"/>
    <property type="evidence" value="ECO:0007669"/>
    <property type="project" value="InterPro"/>
</dbReference>
<dbReference type="OrthoDB" id="61122at2"/>
<dbReference type="AlphaFoldDB" id="A0A1H2LJU3"/>
<keyword evidence="10" id="KW-1185">Reference proteome</keyword>
<keyword evidence="4 7" id="KW-0812">Transmembrane</keyword>
<evidence type="ECO:0000256" key="5">
    <source>
        <dbReference type="ARBA" id="ARBA00022989"/>
    </source>
</evidence>
<comment type="subcellular location">
    <subcellularLocation>
        <location evidence="1 7">Cell membrane</location>
        <topology evidence="1 7">Multi-pass membrane protein</topology>
    </subcellularLocation>
</comment>
<evidence type="ECO:0000256" key="1">
    <source>
        <dbReference type="ARBA" id="ARBA00004651"/>
    </source>
</evidence>
<keyword evidence="3" id="KW-1003">Cell membrane</keyword>
<dbReference type="Gene3D" id="1.10.3720.10">
    <property type="entry name" value="MetI-like"/>
    <property type="match status" value="1"/>
</dbReference>
<dbReference type="EMBL" id="LT629799">
    <property type="protein sequence ID" value="SDU81064.1"/>
    <property type="molecule type" value="Genomic_DNA"/>
</dbReference>
<dbReference type="InterPro" id="IPR035906">
    <property type="entry name" value="MetI-like_sf"/>
</dbReference>
<evidence type="ECO:0000256" key="6">
    <source>
        <dbReference type="ARBA" id="ARBA00023136"/>
    </source>
</evidence>
<dbReference type="PANTHER" id="PTHR43744:SF12">
    <property type="entry name" value="ABC TRANSPORTER PERMEASE PROTEIN MG189-RELATED"/>
    <property type="match status" value="1"/>
</dbReference>
<comment type="similarity">
    <text evidence="7">Belongs to the binding-protein-dependent transport system permease family.</text>
</comment>
<organism evidence="9 10">
    <name type="scientific">Microlunatus sagamiharensis</name>
    <dbReference type="NCBI Taxonomy" id="546874"/>
    <lineage>
        <taxon>Bacteria</taxon>
        <taxon>Bacillati</taxon>
        <taxon>Actinomycetota</taxon>
        <taxon>Actinomycetes</taxon>
        <taxon>Propionibacteriales</taxon>
        <taxon>Propionibacteriaceae</taxon>
        <taxon>Microlunatus</taxon>
    </lineage>
</organism>
<feature type="transmembrane region" description="Helical" evidence="7">
    <location>
        <begin position="12"/>
        <end position="33"/>
    </location>
</feature>